<keyword evidence="1" id="KW-0732">Signal</keyword>
<comment type="caution">
    <text evidence="2">The sequence shown here is derived from an EMBL/GenBank/DDBJ whole genome shotgun (WGS) entry which is preliminary data.</text>
</comment>
<sequence length="108" mass="12327">MKVFVLLVVLAGFAMASKHFNGLTKLFIYKKHPSSEGECDFFQCRYNRSEPNFCLKYDTGEVVEVRGHCMVIKAICWSNSDAPAEVVPMKLCDEAYPIYLPARRSVNR</sequence>
<dbReference type="Proteomes" id="UP001458880">
    <property type="component" value="Unassembled WGS sequence"/>
</dbReference>
<feature type="chain" id="PRO_5044717856" evidence="1">
    <location>
        <begin position="17"/>
        <end position="108"/>
    </location>
</feature>
<keyword evidence="3" id="KW-1185">Reference proteome</keyword>
<dbReference type="EMBL" id="JASPKY010000287">
    <property type="protein sequence ID" value="KAK9710885.1"/>
    <property type="molecule type" value="Genomic_DNA"/>
</dbReference>
<evidence type="ECO:0000256" key="1">
    <source>
        <dbReference type="SAM" id="SignalP"/>
    </source>
</evidence>
<reference evidence="2" key="1">
    <citation type="submission" date="2023-05" db="EMBL/GenBank/DDBJ databases">
        <authorList>
            <person name="Nardi F."/>
            <person name="Carapelli A."/>
            <person name="Cucini C."/>
        </authorList>
    </citation>
    <scope>NUCLEOTIDE SEQUENCE</scope>
    <source>
        <strain evidence="2">DMR45628</strain>
        <tissue evidence="2">Testes</tissue>
    </source>
</reference>
<name>A0AAW1K047_POPJA</name>
<reference evidence="2 3" key="2">
    <citation type="journal article" date="2024" name="BMC Genomics">
        <title>De novo assembly and annotation of Popillia japonica's genome with initial clues to its potential as an invasive pest.</title>
        <authorList>
            <person name="Cucini C."/>
            <person name="Boschi S."/>
            <person name="Funari R."/>
            <person name="Cardaioli E."/>
            <person name="Iannotti N."/>
            <person name="Marturano G."/>
            <person name="Paoli F."/>
            <person name="Bruttini M."/>
            <person name="Carapelli A."/>
            <person name="Frati F."/>
            <person name="Nardi F."/>
        </authorList>
    </citation>
    <scope>NUCLEOTIDE SEQUENCE [LARGE SCALE GENOMIC DNA]</scope>
    <source>
        <strain evidence="2">DMR45628</strain>
    </source>
</reference>
<accession>A0AAW1K047</accession>
<dbReference type="AlphaFoldDB" id="A0AAW1K047"/>
<protein>
    <submittedName>
        <fullName evidence="2">Uncharacterized protein</fullName>
    </submittedName>
</protein>
<feature type="signal peptide" evidence="1">
    <location>
        <begin position="1"/>
        <end position="16"/>
    </location>
</feature>
<evidence type="ECO:0000313" key="3">
    <source>
        <dbReference type="Proteomes" id="UP001458880"/>
    </source>
</evidence>
<proteinExistence type="predicted"/>
<dbReference type="EMBL" id="JASPKY010000287">
    <property type="protein sequence ID" value="KAK9710884.1"/>
    <property type="molecule type" value="Genomic_DNA"/>
</dbReference>
<organism evidence="2 3">
    <name type="scientific">Popillia japonica</name>
    <name type="common">Japanese beetle</name>
    <dbReference type="NCBI Taxonomy" id="7064"/>
    <lineage>
        <taxon>Eukaryota</taxon>
        <taxon>Metazoa</taxon>
        <taxon>Ecdysozoa</taxon>
        <taxon>Arthropoda</taxon>
        <taxon>Hexapoda</taxon>
        <taxon>Insecta</taxon>
        <taxon>Pterygota</taxon>
        <taxon>Neoptera</taxon>
        <taxon>Endopterygota</taxon>
        <taxon>Coleoptera</taxon>
        <taxon>Polyphaga</taxon>
        <taxon>Scarabaeiformia</taxon>
        <taxon>Scarabaeidae</taxon>
        <taxon>Rutelinae</taxon>
        <taxon>Popillia</taxon>
    </lineage>
</organism>
<gene>
    <name evidence="2" type="ORF">QE152_g25777</name>
</gene>
<evidence type="ECO:0000313" key="2">
    <source>
        <dbReference type="EMBL" id="KAK9710884.1"/>
    </source>
</evidence>